<proteinExistence type="predicted"/>
<evidence type="ECO:0000313" key="7">
    <source>
        <dbReference type="EMBL" id="ADJ47431.1"/>
    </source>
</evidence>
<feature type="domain" description="HTH tetR-type" evidence="6">
    <location>
        <begin position="5"/>
        <end position="65"/>
    </location>
</feature>
<sequence>MPRAGLTPATVTEAAAALADEIGFAQLSMGLLAERLGVKTPSLYKHVASQADLVHRIAVQAANELADTIRDATQGRAGSDAFAAGARAMRAYVKHHPGRYAAGNAARPTGPDDPLIAALDRVLASWAAMVHGYGIDPGQKIHVLRMVRTMLHGFATLEVASGFQIDVGVEDSFTWMIDFIDHGLQSLDDSPRSPADSTILHEELPNP</sequence>
<evidence type="ECO:0000256" key="2">
    <source>
        <dbReference type="ARBA" id="ARBA00023125"/>
    </source>
</evidence>
<reference evidence="7 8" key="1">
    <citation type="journal article" date="2010" name="Cell Res.">
        <title>Complete genome sequence of the rifamycin SV-producing Amycolatopsis mediterranei U32 revealed its genetic characteristics in phylogeny and metabolism.</title>
        <authorList>
            <person name="Zhao W."/>
            <person name="Zhong Y."/>
            <person name="Yuan H."/>
            <person name="Wang J."/>
            <person name="Zheng H."/>
            <person name="Wang Y."/>
            <person name="Cen X."/>
            <person name="Xu F."/>
            <person name="Bai J."/>
            <person name="Han X."/>
            <person name="Lu G."/>
            <person name="Zhu Y."/>
            <person name="Shao Z."/>
            <person name="Yan H."/>
            <person name="Li C."/>
            <person name="Peng N."/>
            <person name="Zhang Z."/>
            <person name="Zhang Y."/>
            <person name="Lin W."/>
            <person name="Fan Y."/>
            <person name="Qin Z."/>
            <person name="Hu Y."/>
            <person name="Zhu B."/>
            <person name="Wang S."/>
            <person name="Ding X."/>
            <person name="Zhao G.P."/>
        </authorList>
    </citation>
    <scope>NUCLEOTIDE SEQUENCE [LARGE SCALE GENOMIC DNA]</scope>
    <source>
        <strain evidence="8">U-32</strain>
    </source>
</reference>
<dbReference type="InterPro" id="IPR050109">
    <property type="entry name" value="HTH-type_TetR-like_transc_reg"/>
</dbReference>
<organism evidence="7 8">
    <name type="scientific">Amycolatopsis mediterranei (strain U-32)</name>
    <dbReference type="NCBI Taxonomy" id="749927"/>
    <lineage>
        <taxon>Bacteria</taxon>
        <taxon>Bacillati</taxon>
        <taxon>Actinomycetota</taxon>
        <taxon>Actinomycetes</taxon>
        <taxon>Pseudonocardiales</taxon>
        <taxon>Pseudonocardiaceae</taxon>
        <taxon>Amycolatopsis</taxon>
    </lineage>
</organism>
<dbReference type="eggNOG" id="COG1309">
    <property type="taxonomic scope" value="Bacteria"/>
</dbReference>
<dbReference type="Pfam" id="PF13305">
    <property type="entry name" value="TetR_C_33"/>
    <property type="match status" value="1"/>
</dbReference>
<dbReference type="Pfam" id="PF00440">
    <property type="entry name" value="TetR_N"/>
    <property type="match status" value="1"/>
</dbReference>
<evidence type="ECO:0000313" key="8">
    <source>
        <dbReference type="Proteomes" id="UP000000328"/>
    </source>
</evidence>
<feature type="DNA-binding region" description="H-T-H motif" evidence="4">
    <location>
        <begin position="28"/>
        <end position="47"/>
    </location>
</feature>
<dbReference type="GO" id="GO:0003700">
    <property type="term" value="F:DNA-binding transcription factor activity"/>
    <property type="evidence" value="ECO:0007669"/>
    <property type="project" value="TreeGrafter"/>
</dbReference>
<dbReference type="InterPro" id="IPR036271">
    <property type="entry name" value="Tet_transcr_reg_TetR-rel_C_sf"/>
</dbReference>
<dbReference type="InterPro" id="IPR025996">
    <property type="entry name" value="MT1864/Rv1816-like_C"/>
</dbReference>
<dbReference type="PANTHER" id="PTHR30055">
    <property type="entry name" value="HTH-TYPE TRANSCRIPTIONAL REGULATOR RUTR"/>
    <property type="match status" value="1"/>
</dbReference>
<dbReference type="Gene3D" id="1.10.10.60">
    <property type="entry name" value="Homeodomain-like"/>
    <property type="match status" value="1"/>
</dbReference>
<keyword evidence="1" id="KW-0805">Transcription regulation</keyword>
<feature type="region of interest" description="Disordered" evidence="5">
    <location>
        <begin position="188"/>
        <end position="207"/>
    </location>
</feature>
<dbReference type="EMBL" id="CP002000">
    <property type="protein sequence ID" value="ADJ47431.1"/>
    <property type="molecule type" value="Genomic_DNA"/>
</dbReference>
<dbReference type="SUPFAM" id="SSF46689">
    <property type="entry name" value="Homeodomain-like"/>
    <property type="match status" value="1"/>
</dbReference>
<keyword evidence="2 4" id="KW-0238">DNA-binding</keyword>
<dbReference type="PROSITE" id="PS50977">
    <property type="entry name" value="HTH_TETR_2"/>
    <property type="match status" value="1"/>
</dbReference>
<gene>
    <name evidence="7" type="ordered locus">AMED_5680</name>
</gene>
<dbReference type="PANTHER" id="PTHR30055:SF239">
    <property type="entry name" value="TRANSCRIPTIONAL REGULATORY PROTEIN"/>
    <property type="match status" value="1"/>
</dbReference>
<accession>A0A0H3D9V8</accession>
<name>A0A0H3D9V8_AMYMU</name>
<protein>
    <submittedName>
        <fullName evidence="7">TetR family transcriptional regulator</fullName>
    </submittedName>
</protein>
<dbReference type="Gene3D" id="1.10.357.10">
    <property type="entry name" value="Tetracycline Repressor, domain 2"/>
    <property type="match status" value="1"/>
</dbReference>
<dbReference type="OrthoDB" id="71867at2"/>
<dbReference type="GeneID" id="92873360"/>
<keyword evidence="3" id="KW-0804">Transcription</keyword>
<evidence type="ECO:0000256" key="4">
    <source>
        <dbReference type="PROSITE-ProRule" id="PRU00335"/>
    </source>
</evidence>
<dbReference type="HOGENOM" id="CLU_069356_43_2_11"/>
<dbReference type="GO" id="GO:0000976">
    <property type="term" value="F:transcription cis-regulatory region binding"/>
    <property type="evidence" value="ECO:0007669"/>
    <property type="project" value="TreeGrafter"/>
</dbReference>
<dbReference type="InterPro" id="IPR001647">
    <property type="entry name" value="HTH_TetR"/>
</dbReference>
<evidence type="ECO:0000256" key="3">
    <source>
        <dbReference type="ARBA" id="ARBA00023163"/>
    </source>
</evidence>
<dbReference type="Proteomes" id="UP000000328">
    <property type="component" value="Chromosome"/>
</dbReference>
<dbReference type="InterPro" id="IPR009057">
    <property type="entry name" value="Homeodomain-like_sf"/>
</dbReference>
<dbReference type="SUPFAM" id="SSF48498">
    <property type="entry name" value="Tetracyclin repressor-like, C-terminal domain"/>
    <property type="match status" value="1"/>
</dbReference>
<dbReference type="PATRIC" id="fig|749927.5.peg.5896"/>
<dbReference type="KEGG" id="amd:AMED_5680"/>
<evidence type="ECO:0000256" key="5">
    <source>
        <dbReference type="SAM" id="MobiDB-lite"/>
    </source>
</evidence>
<dbReference type="RefSeq" id="WP_013227489.1">
    <property type="nucleotide sequence ID" value="NC_014318.1"/>
</dbReference>
<evidence type="ECO:0000256" key="1">
    <source>
        <dbReference type="ARBA" id="ARBA00023015"/>
    </source>
</evidence>
<dbReference type="AlphaFoldDB" id="A0A0H3D9V8"/>
<evidence type="ECO:0000259" key="6">
    <source>
        <dbReference type="PROSITE" id="PS50977"/>
    </source>
</evidence>